<evidence type="ECO:0000313" key="2">
    <source>
        <dbReference type="Proteomes" id="UP000033452"/>
    </source>
</evidence>
<gene>
    <name evidence="1" type="ORF">TW77_06090</name>
</gene>
<keyword evidence="2" id="KW-1185">Reference proteome</keyword>
<protein>
    <submittedName>
        <fullName evidence="1">Uncharacterized protein</fullName>
    </submittedName>
</protein>
<evidence type="ECO:0000313" key="1">
    <source>
        <dbReference type="EMBL" id="KJZ11442.1"/>
    </source>
</evidence>
<dbReference type="AlphaFoldDB" id="A0A0F4QXY3"/>
<proteinExistence type="predicted"/>
<reference evidence="1 2" key="1">
    <citation type="journal article" date="2015" name="BMC Genomics">
        <title>Genome mining reveals unlocked bioactive potential of marine Gram-negative bacteria.</title>
        <authorList>
            <person name="Machado H."/>
            <person name="Sonnenschein E.C."/>
            <person name="Melchiorsen J."/>
            <person name="Gram L."/>
        </authorList>
    </citation>
    <scope>NUCLEOTIDE SEQUENCE [LARGE SCALE GENOMIC DNA]</scope>
    <source>
        <strain evidence="1 2">S2471</strain>
    </source>
</reference>
<dbReference type="Proteomes" id="UP000033452">
    <property type="component" value="Unassembled WGS sequence"/>
</dbReference>
<dbReference type="OrthoDB" id="6188902at2"/>
<dbReference type="RefSeq" id="WP_046004065.1">
    <property type="nucleotide sequence ID" value="NZ_JXYA01000010.1"/>
</dbReference>
<organism evidence="1 2">
    <name type="scientific">Pseudoalteromonas rubra</name>
    <dbReference type="NCBI Taxonomy" id="43658"/>
    <lineage>
        <taxon>Bacteria</taxon>
        <taxon>Pseudomonadati</taxon>
        <taxon>Pseudomonadota</taxon>
        <taxon>Gammaproteobacteria</taxon>
        <taxon>Alteromonadales</taxon>
        <taxon>Pseudoalteromonadaceae</taxon>
        <taxon>Pseudoalteromonas</taxon>
    </lineage>
</organism>
<name>A0A0F4QXY3_9GAMM</name>
<sequence>MGLSHQAHSELRRLGERVKKVLTAIMRAMPAQAQTIGGFARHIGCHRSTSQRLFNAYKAKSGEQVLYHLPGQQALNALGEQLRGHVPHDLVAQWGQVSERFESTMPQYARSHAQLKRLLTSREEDKVTTQDQNLPGQDKRAQLYYAAKSLLGTSMDEIFCAYVLTRERGREGFLQEVAMISKSQIKRETGAAPFVQFYTHPHNDDFIAPLHINANSRVEAQRFSIGIAEELSTPGLYQAFASYSPGNSGLVFDPIAGNEYFDATFIFNNPDELVDPLSHASKCSSTSISIKNPAKKLRLLVLIEQQLDRHSCVNVGCYHGNQKVEEGKLSVEDMWTERLPEFPELRLIDLKAGAQALQWDKVQQQKLDYLFRYAELDPANYRCYLMEVDYPIWSSTYRIYFEHQ</sequence>
<comment type="caution">
    <text evidence="1">The sequence shown here is derived from an EMBL/GenBank/DDBJ whole genome shotgun (WGS) entry which is preliminary data.</text>
</comment>
<accession>A0A0F4QXY3</accession>
<dbReference type="PATRIC" id="fig|43658.5.peg.1275"/>
<dbReference type="EMBL" id="JXYA01000010">
    <property type="protein sequence ID" value="KJZ11442.1"/>
    <property type="molecule type" value="Genomic_DNA"/>
</dbReference>